<dbReference type="EMBL" id="CP002582">
    <property type="protein sequence ID" value="ADZ82314.1"/>
    <property type="molecule type" value="Genomic_DNA"/>
</dbReference>
<protein>
    <recommendedName>
        <fullName evidence="4">Zincin peptidase</fullName>
    </recommendedName>
</protein>
<dbReference type="HOGENOM" id="CLU_112802_0_0_9"/>
<dbReference type="Pfam" id="PF11667">
    <property type="entry name" value="DUF3267"/>
    <property type="match status" value="1"/>
</dbReference>
<evidence type="ECO:0008006" key="4">
    <source>
        <dbReference type="Google" id="ProtNLM"/>
    </source>
</evidence>
<dbReference type="Proteomes" id="UP000008467">
    <property type="component" value="Chromosome"/>
</dbReference>
<feature type="transmembrane region" description="Helical" evidence="1">
    <location>
        <begin position="38"/>
        <end position="59"/>
    </location>
</feature>
<dbReference type="KEGG" id="cle:Clole_0579"/>
<dbReference type="eggNOG" id="ENOG50325XW">
    <property type="taxonomic scope" value="Bacteria"/>
</dbReference>
<feature type="transmembrane region" description="Helical" evidence="1">
    <location>
        <begin position="71"/>
        <end position="91"/>
    </location>
</feature>
<name>F2JMA3_CELLD</name>
<gene>
    <name evidence="2" type="ordered locus">Clole_0579</name>
</gene>
<evidence type="ECO:0000313" key="3">
    <source>
        <dbReference type="Proteomes" id="UP000008467"/>
    </source>
</evidence>
<evidence type="ECO:0000256" key="1">
    <source>
        <dbReference type="SAM" id="Phobius"/>
    </source>
</evidence>
<evidence type="ECO:0000313" key="2">
    <source>
        <dbReference type="EMBL" id="ADZ82314.1"/>
    </source>
</evidence>
<dbReference type="AlphaFoldDB" id="F2JMA3"/>
<feature type="transmembrane region" description="Helical" evidence="1">
    <location>
        <begin position="165"/>
        <end position="184"/>
    </location>
</feature>
<accession>F2JMA3</accession>
<proteinExistence type="predicted"/>
<dbReference type="RefSeq" id="WP_013655615.1">
    <property type="nucleotide sequence ID" value="NC_015275.1"/>
</dbReference>
<reference evidence="2 3" key="1">
    <citation type="journal article" date="2011" name="J. Bacteriol.">
        <title>Complete genome sequence of the cellulose-degrading bacterium Cellulosilyticum lentocellum.</title>
        <authorList>
            <consortium name="US DOE Joint Genome Institute"/>
            <person name="Miller D.A."/>
            <person name="Suen G."/>
            <person name="Bruce D."/>
            <person name="Copeland A."/>
            <person name="Cheng J.F."/>
            <person name="Detter C."/>
            <person name="Goodwin L.A."/>
            <person name="Han C.S."/>
            <person name="Hauser L.J."/>
            <person name="Land M.L."/>
            <person name="Lapidus A."/>
            <person name="Lucas S."/>
            <person name="Meincke L."/>
            <person name="Pitluck S."/>
            <person name="Tapia R."/>
            <person name="Teshima H."/>
            <person name="Woyke T."/>
            <person name="Fox B.G."/>
            <person name="Angert E.R."/>
            <person name="Currie C.R."/>
        </authorList>
    </citation>
    <scope>NUCLEOTIDE SEQUENCE [LARGE SCALE GENOMIC DNA]</scope>
    <source>
        <strain evidence="3">ATCC 49066 / DSM 5427 / NCIMB 11756 / RHM5</strain>
    </source>
</reference>
<keyword evidence="3" id="KW-1185">Reference proteome</keyword>
<keyword evidence="1" id="KW-1133">Transmembrane helix</keyword>
<dbReference type="InterPro" id="IPR021683">
    <property type="entry name" value="DUF3267"/>
</dbReference>
<sequence length="212" mass="24558">MFKDIKYMGRYQDEEQLKTGRLPEAAIKYEEPDTMKEVFIKGTLISVPIFIIMIMGILVKIQVWQMQFSEINIKQLAGGILIASIISLPLVPIHEGLHAICYPKESIKEIWYKKEEPAAFVYCNAPISRRRFIWMSLCPNLVLGFIPYVLWIMGMFDGNRSVSQILISLAVLNIFTGIGDYLNIYSTITQTPKDSIIQNYGFHSYWYREENK</sequence>
<keyword evidence="1" id="KW-0812">Transmembrane</keyword>
<dbReference type="STRING" id="642492.Clole_0579"/>
<feature type="transmembrane region" description="Helical" evidence="1">
    <location>
        <begin position="132"/>
        <end position="153"/>
    </location>
</feature>
<keyword evidence="1" id="KW-0472">Membrane</keyword>
<organism evidence="2 3">
    <name type="scientific">Cellulosilyticum lentocellum (strain ATCC 49066 / DSM 5427 / NCIMB 11756 / RHM5)</name>
    <name type="common">Clostridium lentocellum</name>
    <dbReference type="NCBI Taxonomy" id="642492"/>
    <lineage>
        <taxon>Bacteria</taxon>
        <taxon>Bacillati</taxon>
        <taxon>Bacillota</taxon>
        <taxon>Clostridia</taxon>
        <taxon>Lachnospirales</taxon>
        <taxon>Cellulosilyticaceae</taxon>
        <taxon>Cellulosilyticum</taxon>
    </lineage>
</organism>